<dbReference type="InterPro" id="IPR013783">
    <property type="entry name" value="Ig-like_fold"/>
</dbReference>
<dbReference type="Ensembl" id="ENSPKIT00000029346.1">
    <property type="protein sequence ID" value="ENSPKIP00000005349.1"/>
    <property type="gene ID" value="ENSPKIG00000022054.1"/>
</dbReference>
<dbReference type="PANTHER" id="PTHR14340:SF13">
    <property type="entry name" value="TITIN"/>
    <property type="match status" value="1"/>
</dbReference>
<evidence type="ECO:0000256" key="1">
    <source>
        <dbReference type="ARBA" id="ARBA00022737"/>
    </source>
</evidence>
<dbReference type="InterPro" id="IPR036179">
    <property type="entry name" value="Ig-like_dom_sf"/>
</dbReference>
<dbReference type="InterPro" id="IPR013098">
    <property type="entry name" value="Ig_I-set"/>
</dbReference>
<dbReference type="CDD" id="cd00063">
    <property type="entry name" value="FN3"/>
    <property type="match status" value="3"/>
</dbReference>
<evidence type="ECO:0000313" key="6">
    <source>
        <dbReference type="Proteomes" id="UP000261540"/>
    </source>
</evidence>
<dbReference type="InterPro" id="IPR007110">
    <property type="entry name" value="Ig-like_dom"/>
</dbReference>
<dbReference type="SUPFAM" id="SSF48726">
    <property type="entry name" value="Immunoglobulin"/>
    <property type="match status" value="2"/>
</dbReference>
<dbReference type="Proteomes" id="UP000261540">
    <property type="component" value="Unplaced"/>
</dbReference>
<accession>A0A3B3QHR2</accession>
<dbReference type="PRINTS" id="PR00014">
    <property type="entry name" value="FNTYPEIII"/>
</dbReference>
<dbReference type="Gene3D" id="2.60.40.10">
    <property type="entry name" value="Immunoglobulins"/>
    <property type="match status" value="5"/>
</dbReference>
<dbReference type="FunFam" id="2.60.40.10:FF:000031">
    <property type="entry name" value="Myosin-binding protein C, slow type"/>
    <property type="match status" value="1"/>
</dbReference>
<dbReference type="CDD" id="cd05748">
    <property type="entry name" value="Ig_Titin_like"/>
    <property type="match status" value="1"/>
</dbReference>
<dbReference type="Pfam" id="PF00041">
    <property type="entry name" value="fn3"/>
    <property type="match status" value="2"/>
</dbReference>
<dbReference type="SMART" id="SM00409">
    <property type="entry name" value="IG"/>
    <property type="match status" value="2"/>
</dbReference>
<dbReference type="SMART" id="SM00060">
    <property type="entry name" value="FN3"/>
    <property type="match status" value="3"/>
</dbReference>
<keyword evidence="1" id="KW-0677">Repeat</keyword>
<sequence>GLLPSQTSQKEKQPSRIHHYIVEKREASRRCWQEVRKSSVQMLRVTDLLEGVPYFFRVFAENQYGQGEAFETVDPVIATAEPAPPKRLDIVDTTDSTATLAWLKPEHDGGSRIIGYIIETKAKGTNNWVVGGHTNSLSMVIEGLAENTEYEFCVKAKNDAGFSEPREALASVIIKEPRIEPTADLSGITEQLITCKSGTTFTIDVPISGRPVPKVTWKLEEMRLKETDRVSLKTTKDRTTLIVKECMRGDGGKYFLNLENIAGSKTFTVTVNVIGRPSAPTGPIQVSSITSESCVLTWEPPEDDGGTDITNYIIEKRESGSTAWQLVNSSVKRTKFQVSPLGEGEVYEFRVIAKNTAGVHSLPSLSTGSVQSIIKQQIHYFFFSLGPPTVELDSKILAGTLTVRSGSDLVLDAAVGGKPDPKVFWAKGDKELELCEKYFLQYTNTRAMAIIKFCDRNDSGIYNLTVKNASGVKTATVKVKVLGKCSSVQEAYCGLENG</sequence>
<dbReference type="InterPro" id="IPR003599">
    <property type="entry name" value="Ig_sub"/>
</dbReference>
<name>A0A3B3QHR2_9TELE</name>
<dbReference type="InterPro" id="IPR036116">
    <property type="entry name" value="FN3_sf"/>
</dbReference>
<dbReference type="STRING" id="1676925.ENSPKIP00000005349"/>
<dbReference type="FunFam" id="2.60.40.10:FF:000112">
    <property type="entry name" value="Titin a"/>
    <property type="match status" value="1"/>
</dbReference>
<dbReference type="PANTHER" id="PTHR14340">
    <property type="entry name" value="MICROFIBRIL-ASSOCIATED GLYCOPROTEIN 3"/>
    <property type="match status" value="1"/>
</dbReference>
<keyword evidence="2" id="KW-0393">Immunoglobulin domain</keyword>
<evidence type="ECO:0000259" key="4">
    <source>
        <dbReference type="PROSITE" id="PS50853"/>
    </source>
</evidence>
<organism evidence="5 6">
    <name type="scientific">Paramormyrops kingsleyae</name>
    <dbReference type="NCBI Taxonomy" id="1676925"/>
    <lineage>
        <taxon>Eukaryota</taxon>
        <taxon>Metazoa</taxon>
        <taxon>Chordata</taxon>
        <taxon>Craniata</taxon>
        <taxon>Vertebrata</taxon>
        <taxon>Euteleostomi</taxon>
        <taxon>Actinopterygii</taxon>
        <taxon>Neopterygii</taxon>
        <taxon>Teleostei</taxon>
        <taxon>Osteoglossocephala</taxon>
        <taxon>Osteoglossomorpha</taxon>
        <taxon>Osteoglossiformes</taxon>
        <taxon>Mormyridae</taxon>
        <taxon>Paramormyrops</taxon>
    </lineage>
</organism>
<dbReference type="FunFam" id="2.60.40.10:FF:000002">
    <property type="entry name" value="Titin a"/>
    <property type="match status" value="1"/>
</dbReference>
<dbReference type="SUPFAM" id="SSF49265">
    <property type="entry name" value="Fibronectin type III"/>
    <property type="match status" value="2"/>
</dbReference>
<dbReference type="PROSITE" id="PS50853">
    <property type="entry name" value="FN3"/>
    <property type="match status" value="3"/>
</dbReference>
<feature type="domain" description="Ig-like" evidence="3">
    <location>
        <begin position="388"/>
        <end position="480"/>
    </location>
</feature>
<reference evidence="5" key="2">
    <citation type="submission" date="2025-09" db="UniProtKB">
        <authorList>
            <consortium name="Ensembl"/>
        </authorList>
    </citation>
    <scope>IDENTIFICATION</scope>
</reference>
<feature type="domain" description="Fibronectin type-III" evidence="4">
    <location>
        <begin position="1"/>
        <end position="82"/>
    </location>
</feature>
<feature type="domain" description="Ig-like" evidence="3">
    <location>
        <begin position="177"/>
        <end position="272"/>
    </location>
</feature>
<dbReference type="Pfam" id="PF07679">
    <property type="entry name" value="I-set"/>
    <property type="match status" value="2"/>
</dbReference>
<dbReference type="AlphaFoldDB" id="A0A3B3QHR2"/>
<evidence type="ECO:0000259" key="3">
    <source>
        <dbReference type="PROSITE" id="PS50835"/>
    </source>
</evidence>
<dbReference type="FunFam" id="2.60.40.10:FF:000012">
    <property type="entry name" value="titin isoform X1"/>
    <property type="match status" value="1"/>
</dbReference>
<dbReference type="GeneTree" id="ENSGT01110000267173"/>
<evidence type="ECO:0000256" key="2">
    <source>
        <dbReference type="ARBA" id="ARBA00023319"/>
    </source>
</evidence>
<evidence type="ECO:0000313" key="5">
    <source>
        <dbReference type="Ensembl" id="ENSPKIP00000005349.1"/>
    </source>
</evidence>
<dbReference type="InterPro" id="IPR003961">
    <property type="entry name" value="FN3_dom"/>
</dbReference>
<proteinExistence type="predicted"/>
<reference evidence="5" key="1">
    <citation type="submission" date="2025-08" db="UniProtKB">
        <authorList>
            <consortium name="Ensembl"/>
        </authorList>
    </citation>
    <scope>IDENTIFICATION</scope>
</reference>
<dbReference type="PROSITE" id="PS50835">
    <property type="entry name" value="IG_LIKE"/>
    <property type="match status" value="2"/>
</dbReference>
<feature type="domain" description="Fibronectin type-III" evidence="4">
    <location>
        <begin position="280"/>
        <end position="377"/>
    </location>
</feature>
<evidence type="ECO:0008006" key="7">
    <source>
        <dbReference type="Google" id="ProtNLM"/>
    </source>
</evidence>
<feature type="domain" description="Fibronectin type-III" evidence="4">
    <location>
        <begin position="84"/>
        <end position="177"/>
    </location>
</feature>
<keyword evidence="6" id="KW-1185">Reference proteome</keyword>
<protein>
    <recommendedName>
        <fullName evidence="7">Titin</fullName>
    </recommendedName>
</protein>